<dbReference type="InParanoid" id="A0A3Q1J5Q1"/>
<feature type="region of interest" description="Disordered" evidence="1">
    <location>
        <begin position="21"/>
        <end position="66"/>
    </location>
</feature>
<reference evidence="2" key="1">
    <citation type="submission" date="2021-04" db="EMBL/GenBank/DDBJ databases">
        <authorList>
            <consortium name="Wellcome Sanger Institute Data Sharing"/>
        </authorList>
    </citation>
    <scope>NUCLEOTIDE SEQUENCE [LARGE SCALE GENOMIC DNA]</scope>
</reference>
<feature type="compositionally biased region" description="Low complexity" evidence="1">
    <location>
        <begin position="21"/>
        <end position="31"/>
    </location>
</feature>
<reference evidence="2" key="3">
    <citation type="submission" date="2025-09" db="UniProtKB">
        <authorList>
            <consortium name="Ensembl"/>
        </authorList>
    </citation>
    <scope>IDENTIFICATION</scope>
</reference>
<gene>
    <name evidence="2" type="primary">SNORC</name>
</gene>
<keyword evidence="3" id="KW-1185">Reference proteome</keyword>
<feature type="compositionally biased region" description="Polar residues" evidence="1">
    <location>
        <begin position="40"/>
        <end position="50"/>
    </location>
</feature>
<evidence type="ECO:0000313" key="2">
    <source>
        <dbReference type="Ensembl" id="ENSATEP00000025618.1"/>
    </source>
</evidence>
<dbReference type="Ensembl" id="ENSATET00000026036.2">
    <property type="protein sequence ID" value="ENSATEP00000025618.1"/>
    <property type="gene ID" value="ENSATEG00000017784.2"/>
</dbReference>
<evidence type="ECO:0000313" key="3">
    <source>
        <dbReference type="Proteomes" id="UP000265040"/>
    </source>
</evidence>
<organism evidence="2 3">
    <name type="scientific">Anabas testudineus</name>
    <name type="common">Climbing perch</name>
    <name type="synonym">Anthias testudineus</name>
    <dbReference type="NCBI Taxonomy" id="64144"/>
    <lineage>
        <taxon>Eukaryota</taxon>
        <taxon>Metazoa</taxon>
        <taxon>Chordata</taxon>
        <taxon>Craniata</taxon>
        <taxon>Vertebrata</taxon>
        <taxon>Euteleostomi</taxon>
        <taxon>Actinopterygii</taxon>
        <taxon>Neopterygii</taxon>
        <taxon>Teleostei</taxon>
        <taxon>Neoteleostei</taxon>
        <taxon>Acanthomorphata</taxon>
        <taxon>Anabantaria</taxon>
        <taxon>Anabantiformes</taxon>
        <taxon>Anabantoidei</taxon>
        <taxon>Anabantidae</taxon>
        <taxon>Anabas</taxon>
    </lineage>
</organism>
<dbReference type="AlphaFoldDB" id="A0A3Q1J5Q1"/>
<dbReference type="GeneTree" id="ENSGT01150000287109"/>
<sequence>MLSMASPFSSFFSISTISLTPSTTSWTCSTSEEPRRSALEMSNTPPTEAVSTPPIEHRGSHTGSPSDQVYKLKSVYVPTCATLLQTQPLEDLLKLGVCAQLGQLDVDATAQAGTQVGGAGQDVAEMLVPHKAVVVLLEDLLNLKVRKKGQSAERTVS</sequence>
<proteinExistence type="predicted"/>
<accession>A0A3Q1J5Q1</accession>
<evidence type="ECO:0000256" key="1">
    <source>
        <dbReference type="SAM" id="MobiDB-lite"/>
    </source>
</evidence>
<protein>
    <submittedName>
        <fullName evidence="2">Uncharacterized protein</fullName>
    </submittedName>
</protein>
<dbReference type="Proteomes" id="UP000265040">
    <property type="component" value="Chromosome 14"/>
</dbReference>
<dbReference type="OMA" id="NIFKLGM"/>
<name>A0A3Q1J5Q1_ANATE</name>
<dbReference type="OrthoDB" id="8964281at2759"/>
<reference evidence="2" key="2">
    <citation type="submission" date="2025-08" db="UniProtKB">
        <authorList>
            <consortium name="Ensembl"/>
        </authorList>
    </citation>
    <scope>IDENTIFICATION</scope>
</reference>